<organism evidence="1 2">
    <name type="scientific">Chenopodium quinoa</name>
    <name type="common">Quinoa</name>
    <dbReference type="NCBI Taxonomy" id="63459"/>
    <lineage>
        <taxon>Eukaryota</taxon>
        <taxon>Viridiplantae</taxon>
        <taxon>Streptophyta</taxon>
        <taxon>Embryophyta</taxon>
        <taxon>Tracheophyta</taxon>
        <taxon>Spermatophyta</taxon>
        <taxon>Magnoliopsida</taxon>
        <taxon>eudicotyledons</taxon>
        <taxon>Gunneridae</taxon>
        <taxon>Pentapetalae</taxon>
        <taxon>Caryophyllales</taxon>
        <taxon>Chenopodiaceae</taxon>
        <taxon>Chenopodioideae</taxon>
        <taxon>Atripliceae</taxon>
        <taxon>Chenopodium</taxon>
    </lineage>
</organism>
<reference evidence="1" key="1">
    <citation type="journal article" date="2017" name="Nature">
        <title>The genome of Chenopodium quinoa.</title>
        <authorList>
            <person name="Jarvis D.E."/>
            <person name="Ho Y.S."/>
            <person name="Lightfoot D.J."/>
            <person name="Schmoeckel S.M."/>
            <person name="Li B."/>
            <person name="Borm T.J.A."/>
            <person name="Ohyanagi H."/>
            <person name="Mineta K."/>
            <person name="Michell C.T."/>
            <person name="Saber N."/>
            <person name="Kharbatia N.M."/>
            <person name="Rupper R.R."/>
            <person name="Sharp A.R."/>
            <person name="Dally N."/>
            <person name="Boughton B.A."/>
            <person name="Woo Y.H."/>
            <person name="Gao G."/>
            <person name="Schijlen E.G.W.M."/>
            <person name="Guo X."/>
            <person name="Momin A.A."/>
            <person name="Negrao S."/>
            <person name="Al-Babili S."/>
            <person name="Gehring C."/>
            <person name="Roessner U."/>
            <person name="Jung C."/>
            <person name="Murphy K."/>
            <person name="Arold S.T."/>
            <person name="Gojobori T."/>
            <person name="van der Linden C.G."/>
            <person name="van Loo E.N."/>
            <person name="Jellen E.N."/>
            <person name="Maughan P.J."/>
            <person name="Tester M."/>
        </authorList>
    </citation>
    <scope>NUCLEOTIDE SEQUENCE [LARGE SCALE GENOMIC DNA]</scope>
    <source>
        <strain evidence="1">cv. PI 614886</strain>
    </source>
</reference>
<evidence type="ECO:0000313" key="2">
    <source>
        <dbReference type="Proteomes" id="UP000596660"/>
    </source>
</evidence>
<proteinExistence type="predicted"/>
<dbReference type="Gramene" id="AUR62035208-RA">
    <property type="protein sequence ID" value="AUR62035208-RA:cds"/>
    <property type="gene ID" value="AUR62035208"/>
</dbReference>
<name>A0A803MTY6_CHEQI</name>
<dbReference type="EnsemblPlants" id="AUR62035208-RA">
    <property type="protein sequence ID" value="AUR62035208-RA:cds"/>
    <property type="gene ID" value="AUR62035208"/>
</dbReference>
<evidence type="ECO:0008006" key="3">
    <source>
        <dbReference type="Google" id="ProtNLM"/>
    </source>
</evidence>
<protein>
    <recommendedName>
        <fullName evidence="3">DUF4283 domain-containing protein</fullName>
    </recommendedName>
</protein>
<accession>A0A803MTY6</accession>
<dbReference type="AlphaFoldDB" id="A0A803MTY6"/>
<reference evidence="1" key="2">
    <citation type="submission" date="2021-03" db="UniProtKB">
        <authorList>
            <consortium name="EnsemblPlants"/>
        </authorList>
    </citation>
    <scope>IDENTIFICATION</scope>
</reference>
<sequence>MSQHCSSNLLNRMGIGIPKLPYDNPEDVDKYNLAVVAKVFDAREFSEIQLQSWVDNVWKTNTAITIQKVSHTKDKFFFFCTSWEDRDNLMSLRSASYKGAFIVFKGWLMGSNVMKMDFSKTSKWIKVESIPTEECIPQMARRILERVRRIIRFDELSRDDRPHSLMRAKVVILVNKLNL</sequence>
<dbReference type="Proteomes" id="UP000596660">
    <property type="component" value="Unplaced"/>
</dbReference>
<evidence type="ECO:0000313" key="1">
    <source>
        <dbReference type="EnsemblPlants" id="AUR62035208-RA:cds"/>
    </source>
</evidence>
<keyword evidence="2" id="KW-1185">Reference proteome</keyword>